<evidence type="ECO:0000313" key="6">
    <source>
        <dbReference type="EMBL" id="ORY10880.1"/>
    </source>
</evidence>
<evidence type="ECO:0000256" key="4">
    <source>
        <dbReference type="SAM" id="SignalP"/>
    </source>
</evidence>
<feature type="chain" id="PRO_5012869797" description="Helicase C-terminal domain-containing protein" evidence="4">
    <location>
        <begin position="22"/>
        <end position="652"/>
    </location>
</feature>
<protein>
    <recommendedName>
        <fullName evidence="5">Helicase C-terminal domain-containing protein</fullName>
    </recommendedName>
</protein>
<dbReference type="STRING" id="1231657.A0A1Y1ZKV4"/>
<evidence type="ECO:0000256" key="2">
    <source>
        <dbReference type="ARBA" id="ARBA00022801"/>
    </source>
</evidence>
<dbReference type="GO" id="GO:0016787">
    <property type="term" value="F:hydrolase activity"/>
    <property type="evidence" value="ECO:0007669"/>
    <property type="project" value="UniProtKB-KW"/>
</dbReference>
<feature type="signal peptide" evidence="4">
    <location>
        <begin position="1"/>
        <end position="21"/>
    </location>
</feature>
<dbReference type="PROSITE" id="PS51194">
    <property type="entry name" value="HELICASE_CTER"/>
    <property type="match status" value="1"/>
</dbReference>
<gene>
    <name evidence="6" type="ORF">BCR34DRAFT_653973</name>
</gene>
<evidence type="ECO:0000259" key="5">
    <source>
        <dbReference type="PROSITE" id="PS51194"/>
    </source>
</evidence>
<evidence type="ECO:0000256" key="3">
    <source>
        <dbReference type="ARBA" id="ARBA00022840"/>
    </source>
</evidence>
<dbReference type="GO" id="GO:0006281">
    <property type="term" value="P:DNA repair"/>
    <property type="evidence" value="ECO:0007669"/>
    <property type="project" value="TreeGrafter"/>
</dbReference>
<dbReference type="InterPro" id="IPR050628">
    <property type="entry name" value="SNF2_RAD54_helicase_TF"/>
</dbReference>
<keyword evidence="1" id="KW-0547">Nucleotide-binding</keyword>
<evidence type="ECO:0000256" key="1">
    <source>
        <dbReference type="ARBA" id="ARBA00022741"/>
    </source>
</evidence>
<proteinExistence type="predicted"/>
<sequence>MGLSLGSIALTVCASLPKASSKSKVVCGSYEVGHGSTQCSEAIECEKLGIQIRDIPVHITGGTHQGSKATEIHFDPCRPKELITLDGRSIRNIKDEETWEMICILEQEDGVSLQCRLYFEQMRKDDSKLTGPTRRSGTTAFLSVIVYGPLVLMEDLGQFFQNNNWYLQDPMGCDRNVPYRNPHLLSGFDDVVQCTFDLKTVIIESEEIERRTDLLDGLQTIELLPEADDPPSLKTRLYSHQRQALSFMRRRELGWNLTWSSSDIWSIDQTSGESPLYTNNITKWTQSKPPSQCRGGILADDMGLGKTISVIALVASRASDIPTNVSKDGRAILFVVPASLVQQHGHRKSRVGASSALSLGSHWNSITKSTLRLHFYPSVLRVHPYSDPGSFETDIINVWKQGNEELALERLKRLFRFITIRRLRSSITLPQRTDQKLYIQFSSTELESYRKIEVPVAKTLDAELHLVQRRPGAYMHALAKISGLQKYVTGDRDLGRELHPAPQILPTLSSKVTALRTELLSSNNEKSIVFSAWTTTLDMVQTMLSDTAIAFTRIDGNVSTKNRATNLDNFQTDPNLQVMLLTISCGAEGLNFIAASRVYLMEPQWNPNIEEQVLSRVHRLGQRRPATTIRFIVKDSIEDLSRASAIQQYDFS</sequence>
<comment type="caution">
    <text evidence="6">The sequence shown here is derived from an EMBL/GenBank/DDBJ whole genome shotgun (WGS) entry which is preliminary data.</text>
</comment>
<keyword evidence="2" id="KW-0378">Hydrolase</keyword>
<organism evidence="6 7">
    <name type="scientific">Clohesyomyces aquaticus</name>
    <dbReference type="NCBI Taxonomy" id="1231657"/>
    <lineage>
        <taxon>Eukaryota</taxon>
        <taxon>Fungi</taxon>
        <taxon>Dikarya</taxon>
        <taxon>Ascomycota</taxon>
        <taxon>Pezizomycotina</taxon>
        <taxon>Dothideomycetes</taxon>
        <taxon>Pleosporomycetidae</taxon>
        <taxon>Pleosporales</taxon>
        <taxon>Lindgomycetaceae</taxon>
        <taxon>Clohesyomyces</taxon>
    </lineage>
</organism>
<dbReference type="CDD" id="cd18793">
    <property type="entry name" value="SF2_C_SNF"/>
    <property type="match status" value="1"/>
</dbReference>
<dbReference type="PANTHER" id="PTHR45626">
    <property type="entry name" value="TRANSCRIPTION TERMINATION FACTOR 2-RELATED"/>
    <property type="match status" value="1"/>
</dbReference>
<dbReference type="GO" id="GO:0005634">
    <property type="term" value="C:nucleus"/>
    <property type="evidence" value="ECO:0007669"/>
    <property type="project" value="TreeGrafter"/>
</dbReference>
<dbReference type="Pfam" id="PF00176">
    <property type="entry name" value="SNF2-rel_dom"/>
    <property type="match status" value="1"/>
</dbReference>
<reference evidence="6 7" key="1">
    <citation type="submission" date="2016-07" db="EMBL/GenBank/DDBJ databases">
        <title>Pervasive Adenine N6-methylation of Active Genes in Fungi.</title>
        <authorList>
            <consortium name="DOE Joint Genome Institute"/>
            <person name="Mondo S.J."/>
            <person name="Dannebaum R.O."/>
            <person name="Kuo R.C."/>
            <person name="Labutti K."/>
            <person name="Haridas S."/>
            <person name="Kuo A."/>
            <person name="Salamov A."/>
            <person name="Ahrendt S.R."/>
            <person name="Lipzen A."/>
            <person name="Sullivan W."/>
            <person name="Andreopoulos W.B."/>
            <person name="Clum A."/>
            <person name="Lindquist E."/>
            <person name="Daum C."/>
            <person name="Ramamoorthy G.K."/>
            <person name="Gryganskyi A."/>
            <person name="Culley D."/>
            <person name="Magnuson J.K."/>
            <person name="James T.Y."/>
            <person name="O'Malley M.A."/>
            <person name="Stajich J.E."/>
            <person name="Spatafora J.W."/>
            <person name="Visel A."/>
            <person name="Grigoriev I.V."/>
        </authorList>
    </citation>
    <scope>NUCLEOTIDE SEQUENCE [LARGE SCALE GENOMIC DNA]</scope>
    <source>
        <strain evidence="6 7">CBS 115471</strain>
    </source>
</reference>
<dbReference type="Gene3D" id="3.40.50.10810">
    <property type="entry name" value="Tandem AAA-ATPase domain"/>
    <property type="match status" value="1"/>
</dbReference>
<name>A0A1Y1ZKV4_9PLEO</name>
<dbReference type="PANTHER" id="PTHR45626:SF52">
    <property type="entry name" value="SINGLE-STRANDED DNA-DEPENDENT ATPASE (EUROFUNG)"/>
    <property type="match status" value="1"/>
</dbReference>
<keyword evidence="3" id="KW-0067">ATP-binding</keyword>
<dbReference type="GO" id="GO:0005524">
    <property type="term" value="F:ATP binding"/>
    <property type="evidence" value="ECO:0007669"/>
    <property type="project" value="UniProtKB-KW"/>
</dbReference>
<dbReference type="InterPro" id="IPR049730">
    <property type="entry name" value="SNF2/RAD54-like_C"/>
</dbReference>
<dbReference type="Proteomes" id="UP000193144">
    <property type="component" value="Unassembled WGS sequence"/>
</dbReference>
<dbReference type="InterPro" id="IPR001650">
    <property type="entry name" value="Helicase_C-like"/>
</dbReference>
<dbReference type="OrthoDB" id="448448at2759"/>
<dbReference type="Pfam" id="PF00271">
    <property type="entry name" value="Helicase_C"/>
    <property type="match status" value="1"/>
</dbReference>
<keyword evidence="4" id="KW-0732">Signal</keyword>
<evidence type="ECO:0000313" key="7">
    <source>
        <dbReference type="Proteomes" id="UP000193144"/>
    </source>
</evidence>
<dbReference type="AlphaFoldDB" id="A0A1Y1ZKV4"/>
<keyword evidence="7" id="KW-1185">Reference proteome</keyword>
<dbReference type="InterPro" id="IPR000330">
    <property type="entry name" value="SNF2_N"/>
</dbReference>
<dbReference type="Gene3D" id="3.40.50.300">
    <property type="entry name" value="P-loop containing nucleotide triphosphate hydrolases"/>
    <property type="match status" value="1"/>
</dbReference>
<feature type="domain" description="Helicase C-terminal" evidence="5">
    <location>
        <begin position="507"/>
        <end position="652"/>
    </location>
</feature>
<dbReference type="SMART" id="SM00490">
    <property type="entry name" value="HELICc"/>
    <property type="match status" value="1"/>
</dbReference>
<dbReference type="SUPFAM" id="SSF52540">
    <property type="entry name" value="P-loop containing nucleoside triphosphate hydrolases"/>
    <property type="match status" value="2"/>
</dbReference>
<dbReference type="EMBL" id="MCFA01000067">
    <property type="protein sequence ID" value="ORY10880.1"/>
    <property type="molecule type" value="Genomic_DNA"/>
</dbReference>
<accession>A0A1Y1ZKV4</accession>
<dbReference type="GO" id="GO:0008094">
    <property type="term" value="F:ATP-dependent activity, acting on DNA"/>
    <property type="evidence" value="ECO:0007669"/>
    <property type="project" value="TreeGrafter"/>
</dbReference>
<dbReference type="InterPro" id="IPR038718">
    <property type="entry name" value="SNF2-like_sf"/>
</dbReference>
<dbReference type="InterPro" id="IPR027417">
    <property type="entry name" value="P-loop_NTPase"/>
</dbReference>